<name>A0A7W3D727_CITFR</name>
<sequence length="125" mass="13725">MVVITSDHATFPTPEFNSSFGTNAKYFIDTIPLLIIGGSGGHIIDAMGSNSLSLTPTILQLLNVNNTPNFFLGCSLLDVICKSRFSNISAIGKSFFKTDAEEYPDYNVQELNKFDEILNFYNISG</sequence>
<proteinExistence type="predicted"/>
<dbReference type="SUPFAM" id="SSF53649">
    <property type="entry name" value="Alkaline phosphatase-like"/>
    <property type="match status" value="1"/>
</dbReference>
<comment type="caution">
    <text evidence="1">The sequence shown here is derived from an EMBL/GenBank/DDBJ whole genome shotgun (WGS) entry which is preliminary data.</text>
</comment>
<dbReference type="EMBL" id="JABXRI010000001">
    <property type="protein sequence ID" value="MBA8064222.1"/>
    <property type="molecule type" value="Genomic_DNA"/>
</dbReference>
<evidence type="ECO:0000313" key="2">
    <source>
        <dbReference type="Proteomes" id="UP000591803"/>
    </source>
</evidence>
<dbReference type="Proteomes" id="UP000591803">
    <property type="component" value="Unassembled WGS sequence"/>
</dbReference>
<accession>A0A7W3D727</accession>
<reference evidence="1 2" key="1">
    <citation type="submission" date="2020-06" db="EMBL/GenBank/DDBJ databases">
        <title>REHAB project genomes.</title>
        <authorList>
            <person name="Shaw L.P."/>
        </authorList>
    </citation>
    <scope>NUCLEOTIDE SEQUENCE [LARGE SCALE GENOMIC DNA]</scope>
    <source>
        <strain evidence="1 2">RHBSTW-00116</strain>
    </source>
</reference>
<evidence type="ECO:0008006" key="3">
    <source>
        <dbReference type="Google" id="ProtNLM"/>
    </source>
</evidence>
<evidence type="ECO:0000313" key="1">
    <source>
        <dbReference type="EMBL" id="MBA8064222.1"/>
    </source>
</evidence>
<protein>
    <recommendedName>
        <fullName evidence="3">Sulfatase N-terminal domain-containing protein</fullName>
    </recommendedName>
</protein>
<dbReference type="InterPro" id="IPR017850">
    <property type="entry name" value="Alkaline_phosphatase_core_sf"/>
</dbReference>
<dbReference type="AlphaFoldDB" id="A0A7W3D727"/>
<gene>
    <name evidence="1" type="ORF">HV077_17880</name>
</gene>
<organism evidence="1 2">
    <name type="scientific">Citrobacter freundii</name>
    <dbReference type="NCBI Taxonomy" id="546"/>
    <lineage>
        <taxon>Bacteria</taxon>
        <taxon>Pseudomonadati</taxon>
        <taxon>Pseudomonadota</taxon>
        <taxon>Gammaproteobacteria</taxon>
        <taxon>Enterobacterales</taxon>
        <taxon>Enterobacteriaceae</taxon>
        <taxon>Citrobacter</taxon>
        <taxon>Citrobacter freundii complex</taxon>
    </lineage>
</organism>